<name>A0A0F8VR20_9ZZZZ</name>
<evidence type="ECO:0000313" key="1">
    <source>
        <dbReference type="EMBL" id="KKK46833.1"/>
    </source>
</evidence>
<dbReference type="EMBL" id="LAZR01069882">
    <property type="protein sequence ID" value="KKK46833.1"/>
    <property type="molecule type" value="Genomic_DNA"/>
</dbReference>
<evidence type="ECO:0008006" key="2">
    <source>
        <dbReference type="Google" id="ProtNLM"/>
    </source>
</evidence>
<organism evidence="1">
    <name type="scientific">marine sediment metagenome</name>
    <dbReference type="NCBI Taxonomy" id="412755"/>
    <lineage>
        <taxon>unclassified sequences</taxon>
        <taxon>metagenomes</taxon>
        <taxon>ecological metagenomes</taxon>
    </lineage>
</organism>
<protein>
    <recommendedName>
        <fullName evidence="2">DNRLRE domain-containing protein</fullName>
    </recommendedName>
</protein>
<gene>
    <name evidence="1" type="ORF">LCGC14_3161290</name>
</gene>
<proteinExistence type="predicted"/>
<dbReference type="NCBIfam" id="NF033679">
    <property type="entry name" value="DNRLRE_dom"/>
    <property type="match status" value="1"/>
</dbReference>
<reference evidence="1" key="1">
    <citation type="journal article" date="2015" name="Nature">
        <title>Complex archaea that bridge the gap between prokaryotes and eukaryotes.</title>
        <authorList>
            <person name="Spang A."/>
            <person name="Saw J.H."/>
            <person name="Jorgensen S.L."/>
            <person name="Zaremba-Niedzwiedzka K."/>
            <person name="Martijn J."/>
            <person name="Lind A.E."/>
            <person name="van Eijk R."/>
            <person name="Schleper C."/>
            <person name="Guy L."/>
            <person name="Ettema T.J."/>
        </authorList>
    </citation>
    <scope>NUCLEOTIDE SEQUENCE</scope>
</reference>
<dbReference type="AlphaFoldDB" id="A0A0F8VR20"/>
<feature type="non-terminal residue" evidence="1">
    <location>
        <position position="1"/>
    </location>
</feature>
<sequence>SNTIIGRTEWVKDIDGKCKGIREAESLKGYFSIRYLKNDGIHDFEIVDFNYTSIELKVFVRDSKELNKDIPIKVDGIQKKTKRLTSLSDKPTIIFKSDNILASNYSFGSESTTIMLQDPDTETLDDDDPFESGDSTTWTIYGSLNPTRTPSGIKFNISEIPAGNQIDAATLYLLVSSGNGLPLTVQVFEYDIVWNEEDGIDESTTGGALLDTDADSGVDDLINLDVTSWVSSGYTSGDINVSFALNITGTFQSVTVISKEFSTASSRPFLNITFSIIPVIGITTSLTSPGDASVEPDGDITFNCSAVPVLSNVTNITLYHNSSGSFDKIH</sequence>
<comment type="caution">
    <text evidence="1">The sequence shown here is derived from an EMBL/GenBank/DDBJ whole genome shotgun (WGS) entry which is preliminary data.</text>
</comment>
<accession>A0A0F8VR20</accession>